<sequence length="192" mass="20322">MGRTPIMRPPPPLDEGRHSAFLRSLRALFLDRNLFSGPFPDILLSVRDLRVLDLSHSHLPGPLPPALASLPDLVSLRLDDNRFNGSIPAFNQSSLRSFNVSGNDLSGVVPIIDVLASFDSSVFADNPALCSAIVRKECASNTFFPSAGSSPAAAGAPSPGTTTAPYGGKFLPGLVSPSRVSRKKGSFSLYSC</sequence>
<dbReference type="InterPro" id="IPR001611">
    <property type="entry name" value="Leu-rich_rpt"/>
</dbReference>
<dbReference type="EMBL" id="CP136896">
    <property type="protein sequence ID" value="WOL14809.1"/>
    <property type="molecule type" value="Genomic_DNA"/>
</dbReference>
<evidence type="ECO:0000313" key="1">
    <source>
        <dbReference type="EMBL" id="WOL14809.1"/>
    </source>
</evidence>
<accession>A0AAQ3KUA2</accession>
<dbReference type="SUPFAM" id="SSF52058">
    <property type="entry name" value="L domain-like"/>
    <property type="match status" value="1"/>
</dbReference>
<dbReference type="Pfam" id="PF13855">
    <property type="entry name" value="LRR_8"/>
    <property type="match status" value="1"/>
</dbReference>
<evidence type="ECO:0000313" key="2">
    <source>
        <dbReference type="Proteomes" id="UP001327560"/>
    </source>
</evidence>
<reference evidence="1 2" key="1">
    <citation type="submission" date="2023-10" db="EMBL/GenBank/DDBJ databases">
        <title>Chromosome-scale genome assembly provides insights into flower coloration mechanisms of Canna indica.</title>
        <authorList>
            <person name="Li C."/>
        </authorList>
    </citation>
    <scope>NUCLEOTIDE SEQUENCE [LARGE SCALE GENOMIC DNA]</scope>
    <source>
        <tissue evidence="1">Flower</tissue>
    </source>
</reference>
<dbReference type="InterPro" id="IPR032675">
    <property type="entry name" value="LRR_dom_sf"/>
</dbReference>
<dbReference type="PANTHER" id="PTHR48007:SF37">
    <property type="entry name" value="LEUCINE-RICH REPEAT PROTEIN KINASE FAMILY PROTEIN"/>
    <property type="match status" value="1"/>
</dbReference>
<dbReference type="PANTHER" id="PTHR48007">
    <property type="entry name" value="LEUCINE-RICH REPEAT RECEPTOR-LIKE PROTEIN KINASE PXC1"/>
    <property type="match status" value="1"/>
</dbReference>
<organism evidence="1 2">
    <name type="scientific">Canna indica</name>
    <name type="common">Indian-shot</name>
    <dbReference type="NCBI Taxonomy" id="4628"/>
    <lineage>
        <taxon>Eukaryota</taxon>
        <taxon>Viridiplantae</taxon>
        <taxon>Streptophyta</taxon>
        <taxon>Embryophyta</taxon>
        <taxon>Tracheophyta</taxon>
        <taxon>Spermatophyta</taxon>
        <taxon>Magnoliopsida</taxon>
        <taxon>Liliopsida</taxon>
        <taxon>Zingiberales</taxon>
        <taxon>Cannaceae</taxon>
        <taxon>Canna</taxon>
    </lineage>
</organism>
<dbReference type="Proteomes" id="UP001327560">
    <property type="component" value="Chromosome 7"/>
</dbReference>
<dbReference type="AlphaFoldDB" id="A0AAQ3KUA2"/>
<gene>
    <name evidence="1" type="ORF">Cni_G23590</name>
</gene>
<name>A0AAQ3KUA2_9LILI</name>
<proteinExistence type="predicted"/>
<dbReference type="Gene3D" id="3.80.10.10">
    <property type="entry name" value="Ribonuclease Inhibitor"/>
    <property type="match status" value="1"/>
</dbReference>
<keyword evidence="2" id="KW-1185">Reference proteome</keyword>
<protein>
    <submittedName>
        <fullName evidence="1">Uncharacterized protein</fullName>
    </submittedName>
</protein>
<dbReference type="InterPro" id="IPR046959">
    <property type="entry name" value="PRK1-6/SRF4-like"/>
</dbReference>